<evidence type="ECO:0000256" key="4">
    <source>
        <dbReference type="ARBA" id="ARBA00022989"/>
    </source>
</evidence>
<dbReference type="SUPFAM" id="SSF117892">
    <property type="entry name" value="Band 7/SPFH domain"/>
    <property type="match status" value="1"/>
</dbReference>
<organism evidence="9 10">
    <name type="scientific">Paracoccus saliphilus</name>
    <dbReference type="NCBI Taxonomy" id="405559"/>
    <lineage>
        <taxon>Bacteria</taxon>
        <taxon>Pseudomonadati</taxon>
        <taxon>Pseudomonadota</taxon>
        <taxon>Alphaproteobacteria</taxon>
        <taxon>Rhodobacterales</taxon>
        <taxon>Paracoccaceae</taxon>
        <taxon>Paracoccus</taxon>
    </lineage>
</organism>
<dbReference type="CDD" id="cd03405">
    <property type="entry name" value="SPFH_HflC"/>
    <property type="match status" value="1"/>
</dbReference>
<dbReference type="Proteomes" id="UP001215549">
    <property type="component" value="Chromosome"/>
</dbReference>
<gene>
    <name evidence="9" type="ORF">JHX88_04705</name>
</gene>
<feature type="region of interest" description="Disordered" evidence="6">
    <location>
        <begin position="288"/>
        <end position="431"/>
    </location>
</feature>
<dbReference type="PANTHER" id="PTHR42911">
    <property type="entry name" value="MODULATOR OF FTSH PROTEASE HFLC"/>
    <property type="match status" value="1"/>
</dbReference>
<dbReference type="Gene3D" id="3.30.479.30">
    <property type="entry name" value="Band 7 domain"/>
    <property type="match status" value="1"/>
</dbReference>
<comment type="similarity">
    <text evidence="2">Belongs to the band 7/mec-2 family. HflC subfamily.</text>
</comment>
<evidence type="ECO:0000256" key="3">
    <source>
        <dbReference type="ARBA" id="ARBA00022692"/>
    </source>
</evidence>
<feature type="compositionally biased region" description="Low complexity" evidence="6">
    <location>
        <begin position="380"/>
        <end position="404"/>
    </location>
</feature>
<keyword evidence="3 7" id="KW-0812">Transmembrane</keyword>
<dbReference type="SMART" id="SM00244">
    <property type="entry name" value="PHB"/>
    <property type="match status" value="1"/>
</dbReference>
<dbReference type="InterPro" id="IPR010200">
    <property type="entry name" value="HflC"/>
</dbReference>
<evidence type="ECO:0000313" key="9">
    <source>
        <dbReference type="EMBL" id="WCR05165.1"/>
    </source>
</evidence>
<dbReference type="EMBL" id="CP067140">
    <property type="protein sequence ID" value="WCR05165.1"/>
    <property type="molecule type" value="Genomic_DNA"/>
</dbReference>
<keyword evidence="10" id="KW-1185">Reference proteome</keyword>
<feature type="compositionally biased region" description="Low complexity" evidence="6">
    <location>
        <begin position="412"/>
        <end position="431"/>
    </location>
</feature>
<keyword evidence="9" id="KW-0645">Protease</keyword>
<dbReference type="InterPro" id="IPR001107">
    <property type="entry name" value="Band_7"/>
</dbReference>
<feature type="domain" description="Band 7" evidence="8">
    <location>
        <begin position="20"/>
        <end position="184"/>
    </location>
</feature>
<dbReference type="GO" id="GO:0006508">
    <property type="term" value="P:proteolysis"/>
    <property type="evidence" value="ECO:0007669"/>
    <property type="project" value="UniProtKB-KW"/>
</dbReference>
<name>A0ABY7SDN8_9RHOB</name>
<proteinExistence type="inferred from homology"/>
<dbReference type="GO" id="GO:0008233">
    <property type="term" value="F:peptidase activity"/>
    <property type="evidence" value="ECO:0007669"/>
    <property type="project" value="UniProtKB-KW"/>
</dbReference>
<keyword evidence="5 7" id="KW-0472">Membrane</keyword>
<protein>
    <submittedName>
        <fullName evidence="9">Protease modulator HflC</fullName>
    </submittedName>
</protein>
<evidence type="ECO:0000256" key="2">
    <source>
        <dbReference type="ARBA" id="ARBA00007862"/>
    </source>
</evidence>
<evidence type="ECO:0000256" key="1">
    <source>
        <dbReference type="ARBA" id="ARBA00004167"/>
    </source>
</evidence>
<dbReference type="InterPro" id="IPR036013">
    <property type="entry name" value="Band_7/SPFH_dom_sf"/>
</dbReference>
<sequence length="431" mass="45845">MALSALAVPVVIVIVFLGLSAIFIVDEREKGLVLRLGRVVAVKEEPGMGIKMPFVDNVVKYDDRILGLPTTPLEVTPLDDRRLVVDAFARWRITDPVGFRQAVGAGGVEVAQGRLEPIVNAAIREVLGAVPSTDVLSDDRTTLMNQIRDEARKNSSGLGVEIIDVRLTRTDLPEQNLNATYARMRAEREREAADEKARGGEAAQRVRAAADRTVVELTSEAQKRADIVRGEADAVRNAIYADAFGRDPEFFAFTRSMTSYERALQGENSQMVISPDGEFFSYLAADGSKTANPASEPVPPGERASEAQSRAQSSTVGEDQDLVTPEVTDREGKPLGESAGVKLTPVPESLVTPPEEPSAVMPPSGEQSTEGGAEAQGQNPAEEAAPADDGASEETPPAEEAAPPAEEDAPAAEEAAPPADETAPAEEQNGN</sequence>
<evidence type="ECO:0000256" key="6">
    <source>
        <dbReference type="SAM" id="MobiDB-lite"/>
    </source>
</evidence>
<keyword evidence="4 7" id="KW-1133">Transmembrane helix</keyword>
<dbReference type="PANTHER" id="PTHR42911:SF1">
    <property type="entry name" value="MODULATOR OF FTSH PROTEASE HFLC"/>
    <property type="match status" value="1"/>
</dbReference>
<evidence type="ECO:0000313" key="10">
    <source>
        <dbReference type="Proteomes" id="UP001215549"/>
    </source>
</evidence>
<evidence type="ECO:0000256" key="5">
    <source>
        <dbReference type="ARBA" id="ARBA00023136"/>
    </source>
</evidence>
<accession>A0ABY7SDN8</accession>
<reference evidence="9 10" key="1">
    <citation type="submission" date="2021-01" db="EMBL/GenBank/DDBJ databases">
        <title>Biogeographic distribution of Paracoccus.</title>
        <authorList>
            <person name="Hollensteiner J."/>
            <person name="Leineberger J."/>
            <person name="Brinkhoff T."/>
            <person name="Daniel R."/>
        </authorList>
    </citation>
    <scope>NUCLEOTIDE SEQUENCE [LARGE SCALE GENOMIC DNA]</scope>
    <source>
        <strain evidence="9 10">DSM 18447</strain>
    </source>
</reference>
<comment type="subcellular location">
    <subcellularLocation>
        <location evidence="1">Membrane</location>
        <topology evidence="1">Single-pass membrane protein</topology>
    </subcellularLocation>
</comment>
<keyword evidence="9" id="KW-0378">Hydrolase</keyword>
<dbReference type="Pfam" id="PF01145">
    <property type="entry name" value="Band_7"/>
    <property type="match status" value="1"/>
</dbReference>
<evidence type="ECO:0000256" key="7">
    <source>
        <dbReference type="SAM" id="Phobius"/>
    </source>
</evidence>
<evidence type="ECO:0000259" key="8">
    <source>
        <dbReference type="SMART" id="SM00244"/>
    </source>
</evidence>
<feature type="transmembrane region" description="Helical" evidence="7">
    <location>
        <begin position="6"/>
        <end position="25"/>
    </location>
</feature>